<organism evidence="2 3">
    <name type="scientific">Colletotrichum navitas</name>
    <dbReference type="NCBI Taxonomy" id="681940"/>
    <lineage>
        <taxon>Eukaryota</taxon>
        <taxon>Fungi</taxon>
        <taxon>Dikarya</taxon>
        <taxon>Ascomycota</taxon>
        <taxon>Pezizomycotina</taxon>
        <taxon>Sordariomycetes</taxon>
        <taxon>Hypocreomycetidae</taxon>
        <taxon>Glomerellales</taxon>
        <taxon>Glomerellaceae</taxon>
        <taxon>Colletotrichum</taxon>
        <taxon>Colletotrichum graminicola species complex</taxon>
    </lineage>
</organism>
<feature type="region of interest" description="Disordered" evidence="1">
    <location>
        <begin position="127"/>
        <end position="155"/>
    </location>
</feature>
<dbReference type="AlphaFoldDB" id="A0AAD8PU99"/>
<feature type="region of interest" description="Disordered" evidence="1">
    <location>
        <begin position="71"/>
        <end position="113"/>
    </location>
</feature>
<dbReference type="GeneID" id="85436585"/>
<protein>
    <submittedName>
        <fullName evidence="2">Uncharacterized protein</fullName>
    </submittedName>
</protein>
<feature type="compositionally biased region" description="Polar residues" evidence="1">
    <location>
        <begin position="127"/>
        <end position="147"/>
    </location>
</feature>
<dbReference type="EMBL" id="JAHLJV010000057">
    <property type="protein sequence ID" value="KAK1580199.1"/>
    <property type="molecule type" value="Genomic_DNA"/>
</dbReference>
<keyword evidence="3" id="KW-1185">Reference proteome</keyword>
<evidence type="ECO:0000313" key="2">
    <source>
        <dbReference type="EMBL" id="KAK1580199.1"/>
    </source>
</evidence>
<accession>A0AAD8PU99</accession>
<dbReference type="Proteomes" id="UP001230504">
    <property type="component" value="Unassembled WGS sequence"/>
</dbReference>
<proteinExistence type="predicted"/>
<comment type="caution">
    <text evidence="2">The sequence shown here is derived from an EMBL/GenBank/DDBJ whole genome shotgun (WGS) entry which is preliminary data.</text>
</comment>
<evidence type="ECO:0000256" key="1">
    <source>
        <dbReference type="SAM" id="MobiDB-lite"/>
    </source>
</evidence>
<evidence type="ECO:0000313" key="3">
    <source>
        <dbReference type="Proteomes" id="UP001230504"/>
    </source>
</evidence>
<gene>
    <name evidence="2" type="ORF">LY79DRAFT_311399</name>
</gene>
<dbReference type="RefSeq" id="XP_060411256.1">
    <property type="nucleotide sequence ID" value="XM_060552345.1"/>
</dbReference>
<sequence>MCMRVLYTRVSVSIRREGVCLHVGVCVRVSLRNEQPLKAQLQPRLHPKAHRSSCAVIYECDTDSQSLKLRRTQDKKKGASMCCDAPRRQTSPRPLLGGVAAAVDPPRPPRQAPWLSLTAPLLHRDTVVSTPGQRQRGNEFYSPSSRQLSRRRAGR</sequence>
<reference evidence="2" key="1">
    <citation type="submission" date="2021-06" db="EMBL/GenBank/DDBJ databases">
        <title>Comparative genomics, transcriptomics and evolutionary studies reveal genomic signatures of adaptation to plant cell wall in hemibiotrophic fungi.</title>
        <authorList>
            <consortium name="DOE Joint Genome Institute"/>
            <person name="Baroncelli R."/>
            <person name="Diaz J.F."/>
            <person name="Benocci T."/>
            <person name="Peng M."/>
            <person name="Battaglia E."/>
            <person name="Haridas S."/>
            <person name="Andreopoulos W."/>
            <person name="Labutti K."/>
            <person name="Pangilinan J."/>
            <person name="Floch G.L."/>
            <person name="Makela M.R."/>
            <person name="Henrissat B."/>
            <person name="Grigoriev I.V."/>
            <person name="Crouch J.A."/>
            <person name="De Vries R.P."/>
            <person name="Sukno S.A."/>
            <person name="Thon M.R."/>
        </authorList>
    </citation>
    <scope>NUCLEOTIDE SEQUENCE</scope>
    <source>
        <strain evidence="2">CBS 125086</strain>
    </source>
</reference>
<name>A0AAD8PU99_9PEZI</name>